<feature type="compositionally biased region" description="Basic and acidic residues" evidence="1">
    <location>
        <begin position="157"/>
        <end position="185"/>
    </location>
</feature>
<dbReference type="AlphaFoldDB" id="Q0CKZ9"/>
<name>Q0CKZ9_ASPTN</name>
<reference evidence="4" key="1">
    <citation type="submission" date="2005-09" db="EMBL/GenBank/DDBJ databases">
        <title>Annotation of the Aspergillus terreus NIH2624 genome.</title>
        <authorList>
            <person name="Birren B.W."/>
            <person name="Lander E.S."/>
            <person name="Galagan J.E."/>
            <person name="Nusbaum C."/>
            <person name="Devon K."/>
            <person name="Henn M."/>
            <person name="Ma L.-J."/>
            <person name="Jaffe D.B."/>
            <person name="Butler J."/>
            <person name="Alvarez P."/>
            <person name="Gnerre S."/>
            <person name="Grabherr M."/>
            <person name="Kleber M."/>
            <person name="Mauceli E.W."/>
            <person name="Brockman W."/>
            <person name="Rounsley S."/>
            <person name="Young S.K."/>
            <person name="LaButti K."/>
            <person name="Pushparaj V."/>
            <person name="DeCaprio D."/>
            <person name="Crawford M."/>
            <person name="Koehrsen M."/>
            <person name="Engels R."/>
            <person name="Montgomery P."/>
            <person name="Pearson M."/>
            <person name="Howarth C."/>
            <person name="Larson L."/>
            <person name="Luoma S."/>
            <person name="White J."/>
            <person name="Alvarado L."/>
            <person name="Kodira C.D."/>
            <person name="Zeng Q."/>
            <person name="Oleary S."/>
            <person name="Yandava C."/>
            <person name="Denning D.W."/>
            <person name="Nierman W.C."/>
            <person name="Milne T."/>
            <person name="Madden K."/>
        </authorList>
    </citation>
    <scope>NUCLEOTIDE SEQUENCE [LARGE SCALE GENOMIC DNA]</scope>
    <source>
        <strain evidence="4">NIH 2624 / FGSC A1156</strain>
    </source>
</reference>
<dbReference type="OMA" id="RAKWMMR"/>
<dbReference type="OrthoDB" id="5414547at2759"/>
<feature type="domain" description="RNase MRP protein 1 RNA binding" evidence="2">
    <location>
        <begin position="12"/>
        <end position="101"/>
    </location>
</feature>
<dbReference type="GO" id="GO:0042134">
    <property type="term" value="F:rRNA primary transcript binding"/>
    <property type="evidence" value="ECO:0007669"/>
    <property type="project" value="InterPro"/>
</dbReference>
<dbReference type="Pfam" id="PF20945">
    <property type="entry name" value="RMP1"/>
    <property type="match status" value="1"/>
</dbReference>
<dbReference type="RefSeq" id="XP_001214813.1">
    <property type="nucleotide sequence ID" value="XM_001214813.1"/>
</dbReference>
<dbReference type="InterPro" id="IPR047204">
    <property type="entry name" value="RMP1_RBD"/>
</dbReference>
<evidence type="ECO:0000313" key="3">
    <source>
        <dbReference type="EMBL" id="EAU33396.1"/>
    </source>
</evidence>
<dbReference type="PANTHER" id="PTHR37792">
    <property type="entry name" value="RIBONUCLEASE MRP PROTEIN SUBUNIT RMP1"/>
    <property type="match status" value="1"/>
</dbReference>
<evidence type="ECO:0000313" key="4">
    <source>
        <dbReference type="Proteomes" id="UP000007963"/>
    </source>
</evidence>
<dbReference type="GeneID" id="4321865"/>
<dbReference type="Proteomes" id="UP000007963">
    <property type="component" value="Unassembled WGS sequence"/>
</dbReference>
<dbReference type="GO" id="GO:0000294">
    <property type="term" value="P:nuclear-transcribed mRNA catabolic process, RNase MRP-dependent"/>
    <property type="evidence" value="ECO:0007669"/>
    <property type="project" value="TreeGrafter"/>
</dbReference>
<gene>
    <name evidence="3" type="ORF">ATEG_05635</name>
</gene>
<proteinExistence type="predicted"/>
<dbReference type="GO" id="GO:0000466">
    <property type="term" value="P:maturation of 5.8S rRNA from tricistronic rRNA transcript (SSU-rRNA, 5.8S rRNA, LSU-rRNA)"/>
    <property type="evidence" value="ECO:0007669"/>
    <property type="project" value="TreeGrafter"/>
</dbReference>
<dbReference type="eggNOG" id="ENOG502S2QW">
    <property type="taxonomic scope" value="Eukaryota"/>
</dbReference>
<protein>
    <recommendedName>
        <fullName evidence="2">RNase MRP protein 1 RNA binding domain-containing protein</fullName>
    </recommendedName>
</protein>
<dbReference type="EMBL" id="CH476601">
    <property type="protein sequence ID" value="EAU33396.1"/>
    <property type="molecule type" value="Genomic_DNA"/>
</dbReference>
<dbReference type="STRING" id="341663.Q0CKZ9"/>
<sequence>MEAEKILLIHSMLHLIFHRNKNQHGGTKWWKWLSMLKRTTLKLAESLQHESSSAKSLPSADVYRRHLATHVVPGCYLAFSTVVADGQFSTLGVVLLATLARLSKAAGIDKEFKAMSRAKNAGRAQPYELPTSKAEDVGEVLARDSGPSPATSSSEMRAPRKESSVAFPEDRSKEPKMKAKTEEKKTKKKSKKKKDAIDDLFAGLL</sequence>
<feature type="region of interest" description="Disordered" evidence="1">
    <location>
        <begin position="120"/>
        <end position="205"/>
    </location>
</feature>
<dbReference type="HOGENOM" id="CLU_031977_1_0_1"/>
<evidence type="ECO:0000256" key="1">
    <source>
        <dbReference type="SAM" id="MobiDB-lite"/>
    </source>
</evidence>
<dbReference type="GO" id="GO:0000172">
    <property type="term" value="C:ribonuclease MRP complex"/>
    <property type="evidence" value="ECO:0007669"/>
    <property type="project" value="InterPro"/>
</dbReference>
<dbReference type="PANTHER" id="PTHR37792:SF1">
    <property type="entry name" value="RIBONUCLEASE MRP PROTEIN SUBUNIT RMP1"/>
    <property type="match status" value="1"/>
</dbReference>
<accession>Q0CKZ9</accession>
<dbReference type="InterPro" id="IPR047205">
    <property type="entry name" value="RMP1"/>
</dbReference>
<dbReference type="VEuPathDB" id="FungiDB:ATEG_05635"/>
<evidence type="ECO:0000259" key="2">
    <source>
        <dbReference type="Pfam" id="PF20945"/>
    </source>
</evidence>
<organism evidence="3 4">
    <name type="scientific">Aspergillus terreus (strain NIH 2624 / FGSC A1156)</name>
    <dbReference type="NCBI Taxonomy" id="341663"/>
    <lineage>
        <taxon>Eukaryota</taxon>
        <taxon>Fungi</taxon>
        <taxon>Dikarya</taxon>
        <taxon>Ascomycota</taxon>
        <taxon>Pezizomycotina</taxon>
        <taxon>Eurotiomycetes</taxon>
        <taxon>Eurotiomycetidae</taxon>
        <taxon>Eurotiales</taxon>
        <taxon>Aspergillaceae</taxon>
        <taxon>Aspergillus</taxon>
        <taxon>Aspergillus subgen. Circumdati</taxon>
    </lineage>
</organism>
<dbReference type="CDD" id="cd22573">
    <property type="entry name" value="RMP1_RBD"/>
    <property type="match status" value="1"/>
</dbReference>